<name>A0A0E9WXF5_ANGAN</name>
<sequence length="65" mass="7654">MILAQMLAFRHHYMHSSGSEKHTPPQHQEITVLLAHIHIYPYIYPKFHFHRNSTQIMCGTRAISV</sequence>
<organism evidence="1">
    <name type="scientific">Anguilla anguilla</name>
    <name type="common">European freshwater eel</name>
    <name type="synonym">Muraena anguilla</name>
    <dbReference type="NCBI Taxonomy" id="7936"/>
    <lineage>
        <taxon>Eukaryota</taxon>
        <taxon>Metazoa</taxon>
        <taxon>Chordata</taxon>
        <taxon>Craniata</taxon>
        <taxon>Vertebrata</taxon>
        <taxon>Euteleostomi</taxon>
        <taxon>Actinopterygii</taxon>
        <taxon>Neopterygii</taxon>
        <taxon>Teleostei</taxon>
        <taxon>Anguilliformes</taxon>
        <taxon>Anguillidae</taxon>
        <taxon>Anguilla</taxon>
    </lineage>
</organism>
<dbReference type="AlphaFoldDB" id="A0A0E9WXF5"/>
<reference evidence="1" key="2">
    <citation type="journal article" date="2015" name="Fish Shellfish Immunol.">
        <title>Early steps in the European eel (Anguilla anguilla)-Vibrio vulnificus interaction in the gills: Role of the RtxA13 toxin.</title>
        <authorList>
            <person name="Callol A."/>
            <person name="Pajuelo D."/>
            <person name="Ebbesson L."/>
            <person name="Teles M."/>
            <person name="MacKenzie S."/>
            <person name="Amaro C."/>
        </authorList>
    </citation>
    <scope>NUCLEOTIDE SEQUENCE</scope>
</reference>
<protein>
    <submittedName>
        <fullName evidence="1">Uncharacterized protein</fullName>
    </submittedName>
</protein>
<proteinExistence type="predicted"/>
<dbReference type="EMBL" id="GBXM01014332">
    <property type="protein sequence ID" value="JAH94245.1"/>
    <property type="molecule type" value="Transcribed_RNA"/>
</dbReference>
<reference evidence="1" key="1">
    <citation type="submission" date="2014-11" db="EMBL/GenBank/DDBJ databases">
        <authorList>
            <person name="Amaro Gonzalez C."/>
        </authorList>
    </citation>
    <scope>NUCLEOTIDE SEQUENCE</scope>
</reference>
<accession>A0A0E9WXF5</accession>
<evidence type="ECO:0000313" key="1">
    <source>
        <dbReference type="EMBL" id="JAH94245.1"/>
    </source>
</evidence>